<dbReference type="InterPro" id="IPR036890">
    <property type="entry name" value="HATPase_C_sf"/>
</dbReference>
<proteinExistence type="predicted"/>
<feature type="non-terminal residue" evidence="6">
    <location>
        <position position="1"/>
    </location>
</feature>
<dbReference type="PANTHER" id="PTHR43047">
    <property type="entry name" value="TWO-COMPONENT HISTIDINE PROTEIN KINASE"/>
    <property type="match status" value="1"/>
</dbReference>
<reference evidence="6" key="1">
    <citation type="journal article" date="2014" name="Front. Microbiol.">
        <title>High frequency of phylogenetically diverse reductive dehalogenase-homologous genes in deep subseafloor sedimentary metagenomes.</title>
        <authorList>
            <person name="Kawai M."/>
            <person name="Futagami T."/>
            <person name="Toyoda A."/>
            <person name="Takaki Y."/>
            <person name="Nishi S."/>
            <person name="Hori S."/>
            <person name="Arai W."/>
            <person name="Tsubouchi T."/>
            <person name="Morono Y."/>
            <person name="Uchiyama I."/>
            <person name="Ito T."/>
            <person name="Fujiyama A."/>
            <person name="Inagaki F."/>
            <person name="Takami H."/>
        </authorList>
    </citation>
    <scope>NUCLEOTIDE SEQUENCE</scope>
    <source>
        <strain evidence="6">Expedition CK06-06</strain>
    </source>
</reference>
<name>X0RF40_9ZZZZ</name>
<dbReference type="SUPFAM" id="SSF55874">
    <property type="entry name" value="ATPase domain of HSP90 chaperone/DNA topoisomerase II/histidine kinase"/>
    <property type="match status" value="1"/>
</dbReference>
<dbReference type="GO" id="GO:0005886">
    <property type="term" value="C:plasma membrane"/>
    <property type="evidence" value="ECO:0007669"/>
    <property type="project" value="TreeGrafter"/>
</dbReference>
<accession>X0RF40</accession>
<dbReference type="SMART" id="SM00387">
    <property type="entry name" value="HATPase_c"/>
    <property type="match status" value="1"/>
</dbReference>
<evidence type="ECO:0000256" key="1">
    <source>
        <dbReference type="ARBA" id="ARBA00000085"/>
    </source>
</evidence>
<protein>
    <recommendedName>
        <fullName evidence="2">histidine kinase</fullName>
        <ecNumber evidence="2">2.7.13.3</ecNumber>
    </recommendedName>
</protein>
<gene>
    <name evidence="6" type="ORF">S01H1_16718</name>
</gene>
<dbReference type="EMBL" id="BARS01008810">
    <property type="protein sequence ID" value="GAF67383.1"/>
    <property type="molecule type" value="Genomic_DNA"/>
</dbReference>
<dbReference type="PROSITE" id="PS50109">
    <property type="entry name" value="HIS_KIN"/>
    <property type="match status" value="1"/>
</dbReference>
<dbReference type="GO" id="GO:0000155">
    <property type="term" value="F:phosphorelay sensor kinase activity"/>
    <property type="evidence" value="ECO:0007669"/>
    <property type="project" value="TreeGrafter"/>
</dbReference>
<evidence type="ECO:0000256" key="3">
    <source>
        <dbReference type="ARBA" id="ARBA00022679"/>
    </source>
</evidence>
<keyword evidence="4" id="KW-0418">Kinase</keyword>
<dbReference type="PRINTS" id="PR00344">
    <property type="entry name" value="BCTRLSENSOR"/>
</dbReference>
<evidence type="ECO:0000313" key="6">
    <source>
        <dbReference type="EMBL" id="GAF67383.1"/>
    </source>
</evidence>
<dbReference type="InterPro" id="IPR005467">
    <property type="entry name" value="His_kinase_dom"/>
</dbReference>
<dbReference type="InterPro" id="IPR004358">
    <property type="entry name" value="Sig_transdc_His_kin-like_C"/>
</dbReference>
<keyword evidence="3" id="KW-0808">Transferase</keyword>
<sequence>DNVRKLSKLQETEISLKKVNLNKSLDEALVFANRSSQGKKLDIKINKTSEDITVMANEFLLDVFENILHNAIKYNRNEIVEIQINIFREEINNEKFIKLEFMDNGIGIFDDDKESVFQKGYKRDKKIRGMGIGLSLVKKIVKSYNGKIWVENRIKDDYEQGSNFVILIPELK</sequence>
<organism evidence="6">
    <name type="scientific">marine sediment metagenome</name>
    <dbReference type="NCBI Taxonomy" id="412755"/>
    <lineage>
        <taxon>unclassified sequences</taxon>
        <taxon>metagenomes</taxon>
        <taxon>ecological metagenomes</taxon>
    </lineage>
</organism>
<evidence type="ECO:0000256" key="4">
    <source>
        <dbReference type="ARBA" id="ARBA00022777"/>
    </source>
</evidence>
<dbReference type="Gene3D" id="3.30.565.10">
    <property type="entry name" value="Histidine kinase-like ATPase, C-terminal domain"/>
    <property type="match status" value="1"/>
</dbReference>
<dbReference type="EC" id="2.7.13.3" evidence="2"/>
<comment type="caution">
    <text evidence="6">The sequence shown here is derived from an EMBL/GenBank/DDBJ whole genome shotgun (WGS) entry which is preliminary data.</text>
</comment>
<dbReference type="InterPro" id="IPR003594">
    <property type="entry name" value="HATPase_dom"/>
</dbReference>
<dbReference type="PANTHER" id="PTHR43047:SF72">
    <property type="entry name" value="OSMOSENSING HISTIDINE PROTEIN KINASE SLN1"/>
    <property type="match status" value="1"/>
</dbReference>
<dbReference type="AlphaFoldDB" id="X0RF40"/>
<comment type="catalytic activity">
    <reaction evidence="1">
        <text>ATP + protein L-histidine = ADP + protein N-phospho-L-histidine.</text>
        <dbReference type="EC" id="2.7.13.3"/>
    </reaction>
</comment>
<evidence type="ECO:0000256" key="2">
    <source>
        <dbReference type="ARBA" id="ARBA00012438"/>
    </source>
</evidence>
<dbReference type="Pfam" id="PF02518">
    <property type="entry name" value="HATPase_c"/>
    <property type="match status" value="1"/>
</dbReference>
<evidence type="ECO:0000259" key="5">
    <source>
        <dbReference type="PROSITE" id="PS50109"/>
    </source>
</evidence>
<feature type="domain" description="Histidine kinase" evidence="5">
    <location>
        <begin position="1"/>
        <end position="172"/>
    </location>
</feature>
<dbReference type="GO" id="GO:0009927">
    <property type="term" value="F:histidine phosphotransfer kinase activity"/>
    <property type="evidence" value="ECO:0007669"/>
    <property type="project" value="TreeGrafter"/>
</dbReference>